<gene>
    <name evidence="2" type="ORF">IM660_17860</name>
</gene>
<proteinExistence type="predicted"/>
<keyword evidence="1" id="KW-0472">Membrane</keyword>
<feature type="transmembrane region" description="Helical" evidence="1">
    <location>
        <begin position="138"/>
        <end position="159"/>
    </location>
</feature>
<keyword evidence="1" id="KW-0812">Transmembrane</keyword>
<accession>A0A7M1SSJ6</accession>
<feature type="transmembrane region" description="Helical" evidence="1">
    <location>
        <begin position="104"/>
        <end position="131"/>
    </location>
</feature>
<dbReference type="InterPro" id="IPR049500">
    <property type="entry name" value="Peptidase_M50B-like"/>
</dbReference>
<dbReference type="EMBL" id="CP063169">
    <property type="protein sequence ID" value="QOR70431.1"/>
    <property type="molecule type" value="Genomic_DNA"/>
</dbReference>
<protein>
    <submittedName>
        <fullName evidence="2">M50 family metallopeptidase</fullName>
    </submittedName>
</protein>
<evidence type="ECO:0000256" key="1">
    <source>
        <dbReference type="SAM" id="Phobius"/>
    </source>
</evidence>
<sequence>MEWWQQIVDRIGPVDALAPTARELLVLLGLVVAVVVLGPAWRAARLGVTLVHELGHAVVGVLCGRRFTGFVLRMDASGHAVTQGPARGFGRIATTWAGYPAPAVVGAVLIVAAAHGWAPPVLALALVVLLGSLIRVRSFLTAVVLLAVIAVVGLLWWAADPLWQGLAVLGMGALLLVGSWRHLGSVARDRSRGSDPAVLAALTPVPRLLWMASFVMVLGVLTWWAGLAIIAVLP</sequence>
<organism evidence="2 3">
    <name type="scientific">Ruania alkalisoli</name>
    <dbReference type="NCBI Taxonomy" id="2779775"/>
    <lineage>
        <taxon>Bacteria</taxon>
        <taxon>Bacillati</taxon>
        <taxon>Actinomycetota</taxon>
        <taxon>Actinomycetes</taxon>
        <taxon>Micrococcales</taxon>
        <taxon>Ruaniaceae</taxon>
        <taxon>Ruania</taxon>
    </lineage>
</organism>
<evidence type="ECO:0000313" key="2">
    <source>
        <dbReference type="EMBL" id="QOR70431.1"/>
    </source>
</evidence>
<dbReference type="Proteomes" id="UP000593758">
    <property type="component" value="Chromosome"/>
</dbReference>
<feature type="transmembrane region" description="Helical" evidence="1">
    <location>
        <begin position="208"/>
        <end position="233"/>
    </location>
</feature>
<dbReference type="AlphaFoldDB" id="A0A7M1SSJ6"/>
<keyword evidence="1" id="KW-1133">Transmembrane helix</keyword>
<dbReference type="Pfam" id="PF13398">
    <property type="entry name" value="Peptidase_M50B"/>
    <property type="match status" value="1"/>
</dbReference>
<evidence type="ECO:0000313" key="3">
    <source>
        <dbReference type="Proteomes" id="UP000593758"/>
    </source>
</evidence>
<keyword evidence="3" id="KW-1185">Reference proteome</keyword>
<feature type="transmembrane region" description="Helical" evidence="1">
    <location>
        <begin position="24"/>
        <end position="44"/>
    </location>
</feature>
<reference evidence="2 3" key="1">
    <citation type="submission" date="2020-10" db="EMBL/GenBank/DDBJ databases">
        <title>Haloactinobacterium sp. RN3S43, a bacterium isolated from saline soil.</title>
        <authorList>
            <person name="Sun J.-Q."/>
        </authorList>
    </citation>
    <scope>NUCLEOTIDE SEQUENCE [LARGE SCALE GENOMIC DNA]</scope>
    <source>
        <strain evidence="2 3">RN3S43</strain>
    </source>
</reference>
<name>A0A7M1SSJ6_9MICO</name>
<dbReference type="RefSeq" id="WP_193497112.1">
    <property type="nucleotide sequence ID" value="NZ_CP063169.1"/>
</dbReference>
<feature type="transmembrane region" description="Helical" evidence="1">
    <location>
        <begin position="165"/>
        <end position="183"/>
    </location>
</feature>
<dbReference type="KEGG" id="halt:IM660_17860"/>